<keyword evidence="1" id="KW-1133">Transmembrane helix</keyword>
<organism evidence="2">
    <name type="scientific">Vibrio sp. 1F_97</name>
    <dbReference type="NCBI Taxonomy" id="1652827"/>
    <lineage>
        <taxon>Bacteria</taxon>
        <taxon>Pseudomonadati</taxon>
        <taxon>Pseudomonadota</taxon>
        <taxon>Gammaproteobacteria</taxon>
        <taxon>Vibrionales</taxon>
        <taxon>Vibrionaceae</taxon>
        <taxon>Vibrio</taxon>
    </lineage>
</organism>
<evidence type="ECO:0000313" key="2">
    <source>
        <dbReference type="EMBL" id="AKN37333.1"/>
    </source>
</evidence>
<keyword evidence="1" id="KW-0812">Transmembrane</keyword>
<name>A0A0H3ZM56_9VIBR</name>
<dbReference type="EMBL" id="KP795532">
    <property type="protein sequence ID" value="AKN37333.1"/>
    <property type="molecule type" value="Genomic_DNA"/>
</dbReference>
<keyword evidence="1" id="KW-0472">Membrane</keyword>
<evidence type="ECO:0000256" key="1">
    <source>
        <dbReference type="SAM" id="Phobius"/>
    </source>
</evidence>
<reference evidence="2" key="1">
    <citation type="journal article" date="2015" name="MBio">
        <title>Eco-Evolutionary Dynamics of Episomes among Ecologically Cohesive Bacterial Populations.</title>
        <authorList>
            <person name="Xue H."/>
            <person name="Cordero O.X."/>
            <person name="Camas F.M."/>
            <person name="Trimble W."/>
            <person name="Meyer F."/>
            <person name="Guglielmini J."/>
            <person name="Rocha E.P."/>
            <person name="Polz M.F."/>
        </authorList>
    </citation>
    <scope>NUCLEOTIDE SEQUENCE</scope>
    <source>
        <strain evidence="2">1F_97</strain>
    </source>
</reference>
<protein>
    <submittedName>
        <fullName evidence="2">Uncharacterized protein</fullName>
    </submittedName>
</protein>
<feature type="transmembrane region" description="Helical" evidence="1">
    <location>
        <begin position="44"/>
        <end position="65"/>
    </location>
</feature>
<dbReference type="AlphaFoldDB" id="A0A0H3ZM56"/>
<sequence>MAEPTTNTLANTSAAIVIANGVSESGFAKSLLSASFEQVINGQFYWQLSDILTLVCSAIVIINYVQTRIEKRKQNRPEERQGKSVANSIE</sequence>
<accession>A0A0H3ZM56</accession>
<proteinExistence type="predicted"/>